<proteinExistence type="predicted"/>
<name>A0A6J5WJU6_PRUAR</name>
<dbReference type="Proteomes" id="UP000507222">
    <property type="component" value="Unassembled WGS sequence"/>
</dbReference>
<reference evidence="4" key="1">
    <citation type="journal article" date="2020" name="Genome Biol.">
        <title>Gamete binning: chromosome-level and haplotype-resolved genome assembly enabled by high-throughput single-cell sequencing of gamete genomes.</title>
        <authorList>
            <person name="Campoy J.A."/>
            <person name="Sun H."/>
            <person name="Goel M."/>
            <person name="Jiao W.-B."/>
            <person name="Folz-Donahue K."/>
            <person name="Wang N."/>
            <person name="Rubio M."/>
            <person name="Liu C."/>
            <person name="Kukat C."/>
            <person name="Ruiz D."/>
            <person name="Huettel B."/>
            <person name="Schneeberger K."/>
        </authorList>
    </citation>
    <scope>NUCLEOTIDE SEQUENCE [LARGE SCALE GENOMIC DNA]</scope>
    <source>
        <strain evidence="4">cv. Rojo Pasion</strain>
    </source>
</reference>
<protein>
    <submittedName>
        <fullName evidence="2">Uncharacterized protein</fullName>
    </submittedName>
</protein>
<gene>
    <name evidence="1" type="ORF">CURHAP_LOCUS16170</name>
    <name evidence="2" type="ORF">ORAREDHAP_LOCUS15813</name>
</gene>
<evidence type="ECO:0000313" key="2">
    <source>
        <dbReference type="EMBL" id="CAB4300603.1"/>
    </source>
</evidence>
<evidence type="ECO:0000313" key="4">
    <source>
        <dbReference type="Proteomes" id="UP000507245"/>
    </source>
</evidence>
<dbReference type="AlphaFoldDB" id="A0A6J5WJU6"/>
<reference evidence="2 3" key="2">
    <citation type="submission" date="2020-05" db="EMBL/GenBank/DDBJ databases">
        <authorList>
            <person name="Campoy J."/>
            <person name="Schneeberger K."/>
            <person name="Spophaly S."/>
        </authorList>
    </citation>
    <scope>NUCLEOTIDE SEQUENCE [LARGE SCALE GENOMIC DNA]</scope>
    <source>
        <strain evidence="2">PruArmRojPasFocal</strain>
    </source>
</reference>
<dbReference type="Proteomes" id="UP000507245">
    <property type="component" value="Unassembled WGS sequence"/>
</dbReference>
<evidence type="ECO:0000313" key="1">
    <source>
        <dbReference type="EMBL" id="CAB4270148.1"/>
    </source>
</evidence>
<dbReference type="EMBL" id="CAEKDK010000002">
    <property type="protein sequence ID" value="CAB4270148.1"/>
    <property type="molecule type" value="Genomic_DNA"/>
</dbReference>
<organism evidence="2 4">
    <name type="scientific">Prunus armeniaca</name>
    <name type="common">Apricot</name>
    <name type="synonym">Armeniaca vulgaris</name>
    <dbReference type="NCBI Taxonomy" id="36596"/>
    <lineage>
        <taxon>Eukaryota</taxon>
        <taxon>Viridiplantae</taxon>
        <taxon>Streptophyta</taxon>
        <taxon>Embryophyta</taxon>
        <taxon>Tracheophyta</taxon>
        <taxon>Spermatophyta</taxon>
        <taxon>Magnoliopsida</taxon>
        <taxon>eudicotyledons</taxon>
        <taxon>Gunneridae</taxon>
        <taxon>Pentapetalae</taxon>
        <taxon>rosids</taxon>
        <taxon>fabids</taxon>
        <taxon>Rosales</taxon>
        <taxon>Rosaceae</taxon>
        <taxon>Amygdaloideae</taxon>
        <taxon>Amygdaleae</taxon>
        <taxon>Prunus</taxon>
    </lineage>
</organism>
<dbReference type="EMBL" id="CAEKKB010000002">
    <property type="protein sequence ID" value="CAB4300603.1"/>
    <property type="molecule type" value="Genomic_DNA"/>
</dbReference>
<accession>A0A6J5WJU6</accession>
<sequence length="71" mass="8223">METVQIRSFKICGSFKVILFKRSDLLNWDSCDLALSVQTLTDILCNQLEKDELKLNSKLMKKHGAKHGDYY</sequence>
<keyword evidence="4" id="KW-1185">Reference proteome</keyword>
<evidence type="ECO:0000313" key="3">
    <source>
        <dbReference type="Proteomes" id="UP000507222"/>
    </source>
</evidence>